<evidence type="ECO:0000256" key="3">
    <source>
        <dbReference type="RuleBase" id="RU003457"/>
    </source>
</evidence>
<dbReference type="InterPro" id="IPR041602">
    <property type="entry name" value="Quercetinase_C"/>
</dbReference>
<dbReference type="InterPro" id="IPR011051">
    <property type="entry name" value="RmlC_Cupin_sf"/>
</dbReference>
<dbReference type="Proteomes" id="UP000077355">
    <property type="component" value="Unassembled WGS sequence"/>
</dbReference>
<comment type="similarity">
    <text evidence="1 3">Belongs to the pirin family.</text>
</comment>
<dbReference type="SUPFAM" id="SSF51182">
    <property type="entry name" value="RmlC-like cupins"/>
    <property type="match status" value="1"/>
</dbReference>
<keyword evidence="2" id="KW-0408">Iron</keyword>
<evidence type="ECO:0000259" key="5">
    <source>
        <dbReference type="Pfam" id="PF17954"/>
    </source>
</evidence>
<dbReference type="InterPro" id="IPR014710">
    <property type="entry name" value="RmlC-like_jellyroll"/>
</dbReference>
<keyword evidence="2" id="KW-0479">Metal-binding</keyword>
<feature type="domain" description="Pirin N-terminal" evidence="4">
    <location>
        <begin position="9"/>
        <end position="118"/>
    </location>
</feature>
<accession>A0A168NJ04</accession>
<evidence type="ECO:0000313" key="7">
    <source>
        <dbReference type="Proteomes" id="UP000077355"/>
    </source>
</evidence>
<proteinExistence type="inferred from homology"/>
<dbReference type="AlphaFoldDB" id="A0A168NJ04"/>
<dbReference type="CDD" id="cd02910">
    <property type="entry name" value="cupin_Yhhw_N"/>
    <property type="match status" value="1"/>
</dbReference>
<dbReference type="EMBL" id="LVJI01000016">
    <property type="protein sequence ID" value="OAB45839.1"/>
    <property type="molecule type" value="Genomic_DNA"/>
</dbReference>
<dbReference type="Pfam" id="PF02678">
    <property type="entry name" value="Pirin"/>
    <property type="match status" value="1"/>
</dbReference>
<comment type="caution">
    <text evidence="6">The sequence shown here is derived from an EMBL/GenBank/DDBJ whole genome shotgun (WGS) entry which is preliminary data.</text>
</comment>
<evidence type="ECO:0000259" key="4">
    <source>
        <dbReference type="Pfam" id="PF02678"/>
    </source>
</evidence>
<dbReference type="InterPro" id="IPR003829">
    <property type="entry name" value="Pirin_N_dom"/>
</dbReference>
<dbReference type="Gene3D" id="2.60.120.10">
    <property type="entry name" value="Jelly Rolls"/>
    <property type="match status" value="2"/>
</dbReference>
<dbReference type="InterPro" id="IPR012093">
    <property type="entry name" value="Pirin"/>
</dbReference>
<evidence type="ECO:0000256" key="1">
    <source>
        <dbReference type="ARBA" id="ARBA00008416"/>
    </source>
</evidence>
<feature type="binding site" evidence="2">
    <location>
        <position position="57"/>
    </location>
    <ligand>
        <name>Fe cation</name>
        <dbReference type="ChEBI" id="CHEBI:24875"/>
    </ligand>
</feature>
<feature type="binding site" evidence="2">
    <location>
        <position position="101"/>
    </location>
    <ligand>
        <name>Fe cation</name>
        <dbReference type="ChEBI" id="CHEBI:24875"/>
    </ligand>
</feature>
<evidence type="ECO:0000256" key="2">
    <source>
        <dbReference type="PIRSR" id="PIRSR006232-1"/>
    </source>
</evidence>
<dbReference type="PANTHER" id="PTHR43212:SF3">
    <property type="entry name" value="QUERCETIN 2,3-DIOXYGENASE"/>
    <property type="match status" value="1"/>
</dbReference>
<feature type="binding site" evidence="2">
    <location>
        <position position="59"/>
    </location>
    <ligand>
        <name>Fe cation</name>
        <dbReference type="ChEBI" id="CHEBI:24875"/>
    </ligand>
</feature>
<dbReference type="PIRSF" id="PIRSF006232">
    <property type="entry name" value="Pirin"/>
    <property type="match status" value="1"/>
</dbReference>
<keyword evidence="7" id="KW-1185">Reference proteome</keyword>
<feature type="binding site" evidence="2">
    <location>
        <position position="103"/>
    </location>
    <ligand>
        <name>Fe cation</name>
        <dbReference type="ChEBI" id="CHEBI:24875"/>
    </ligand>
</feature>
<dbReference type="PANTHER" id="PTHR43212">
    <property type="entry name" value="QUERCETIN 2,3-DIOXYGENASE"/>
    <property type="match status" value="1"/>
</dbReference>
<feature type="domain" description="Quercetin 2,3-dioxygenase C-terminal cupin" evidence="5">
    <location>
        <begin position="157"/>
        <end position="243"/>
    </location>
</feature>
<protein>
    <submittedName>
        <fullName evidence="6">Pirin</fullName>
    </submittedName>
</protein>
<sequence>MFKIVTSAERHTSEKEWIHSEFSFSFADYEDPSNSHFGCLLAHNDNQLQPQEGFKKHPHHDLEIVSYVISGTLQHEDDMGNQHVLEAGTVQVMSAGTGLSHSETNPSTTDPVRFLQMWFLPSTPNLEPRWANRSFSKEEMTNQWRPVVVGQNELQKEDHSPLSIQQDVTIYLPILETGKELVFPQKEDRRTHLFLISGHLEIQCDEGIFHLEPGDAARIHKACDLNIKGSSSEGKSEFILVDLP</sequence>
<dbReference type="Pfam" id="PF17954">
    <property type="entry name" value="Pirin_C_2"/>
    <property type="match status" value="1"/>
</dbReference>
<organism evidence="6 7">
    <name type="scientific">Paenibacillus antarcticus</name>
    <dbReference type="NCBI Taxonomy" id="253703"/>
    <lineage>
        <taxon>Bacteria</taxon>
        <taxon>Bacillati</taxon>
        <taxon>Bacillota</taxon>
        <taxon>Bacilli</taxon>
        <taxon>Bacillales</taxon>
        <taxon>Paenibacillaceae</taxon>
        <taxon>Paenibacillus</taxon>
    </lineage>
</organism>
<reference evidence="6 7" key="1">
    <citation type="submission" date="2016-03" db="EMBL/GenBank/DDBJ databases">
        <title>Draft genome sequence of Paenibacillus antarcticus CECT 5836.</title>
        <authorList>
            <person name="Shin S.-K."/>
            <person name="Yi H."/>
        </authorList>
    </citation>
    <scope>NUCLEOTIDE SEQUENCE [LARGE SCALE GENOMIC DNA]</scope>
    <source>
        <strain evidence="6 7">CECT 5836</strain>
    </source>
</reference>
<evidence type="ECO:0000313" key="6">
    <source>
        <dbReference type="EMBL" id="OAB45839.1"/>
    </source>
</evidence>
<dbReference type="OrthoDB" id="321327at2"/>
<name>A0A168NJ04_9BACL</name>
<dbReference type="GO" id="GO:0046872">
    <property type="term" value="F:metal ion binding"/>
    <property type="evidence" value="ECO:0007669"/>
    <property type="project" value="UniProtKB-KW"/>
</dbReference>
<comment type="cofactor">
    <cofactor evidence="2">
        <name>Fe cation</name>
        <dbReference type="ChEBI" id="CHEBI:24875"/>
    </cofactor>
    <text evidence="2">Binds 1 Fe cation per subunit.</text>
</comment>
<gene>
    <name evidence="6" type="ORF">PBAT_13135</name>
</gene>
<dbReference type="RefSeq" id="WP_068650247.1">
    <property type="nucleotide sequence ID" value="NZ_CP043611.1"/>
</dbReference>